<evidence type="ECO:0000256" key="1">
    <source>
        <dbReference type="SAM" id="SignalP"/>
    </source>
</evidence>
<gene>
    <name evidence="2" type="ORF">SAMN04488109_4919</name>
</gene>
<dbReference type="Proteomes" id="UP000184212">
    <property type="component" value="Unassembled WGS sequence"/>
</dbReference>
<dbReference type="STRING" id="947013.SAMN04488109_4919"/>
<dbReference type="PROSITE" id="PS51257">
    <property type="entry name" value="PROKAR_LIPOPROTEIN"/>
    <property type="match status" value="1"/>
</dbReference>
<accession>A0A1M5UUT4</accession>
<reference evidence="2 3" key="1">
    <citation type="submission" date="2016-11" db="EMBL/GenBank/DDBJ databases">
        <authorList>
            <person name="Jaros S."/>
            <person name="Januszkiewicz K."/>
            <person name="Wedrychowicz H."/>
        </authorList>
    </citation>
    <scope>NUCLEOTIDE SEQUENCE [LARGE SCALE GENOMIC DNA]</scope>
    <source>
        <strain evidence="2 3">DSM 24574</strain>
    </source>
</reference>
<feature type="chain" id="PRO_5012657789" description="DUF302 domain-containing protein" evidence="1">
    <location>
        <begin position="23"/>
        <end position="157"/>
    </location>
</feature>
<dbReference type="AlphaFoldDB" id="A0A1M5UUT4"/>
<evidence type="ECO:0008006" key="4">
    <source>
        <dbReference type="Google" id="ProtNLM"/>
    </source>
</evidence>
<keyword evidence="3" id="KW-1185">Reference proteome</keyword>
<keyword evidence="1" id="KW-0732">Signal</keyword>
<dbReference type="EMBL" id="FQWQ01000003">
    <property type="protein sequence ID" value="SHH66513.1"/>
    <property type="molecule type" value="Genomic_DNA"/>
</dbReference>
<proteinExistence type="predicted"/>
<name>A0A1M5UUT4_9BACT</name>
<feature type="signal peptide" evidence="1">
    <location>
        <begin position="1"/>
        <end position="22"/>
    </location>
</feature>
<evidence type="ECO:0000313" key="3">
    <source>
        <dbReference type="Proteomes" id="UP000184212"/>
    </source>
</evidence>
<evidence type="ECO:0000313" key="2">
    <source>
        <dbReference type="EMBL" id="SHH66513.1"/>
    </source>
</evidence>
<sequence>MYCLRAATTFVLKLSLCVVWVAACKPESKSTFTDTKAVPKEYATTFKLRPCEVMIVEDYGKLSDASDNTPPKAIREVRDEATLHQILTLAAALPDEGQIMKKMAGDVPLLRTTLMYADDTIFFDYYNASVKTPSTSFYANPPQEEKALYELLQSLIK</sequence>
<organism evidence="2 3">
    <name type="scientific">Chryseolinea serpens</name>
    <dbReference type="NCBI Taxonomy" id="947013"/>
    <lineage>
        <taxon>Bacteria</taxon>
        <taxon>Pseudomonadati</taxon>
        <taxon>Bacteroidota</taxon>
        <taxon>Cytophagia</taxon>
        <taxon>Cytophagales</taxon>
        <taxon>Fulvivirgaceae</taxon>
        <taxon>Chryseolinea</taxon>
    </lineage>
</organism>
<protein>
    <recommendedName>
        <fullName evidence="4">DUF302 domain-containing protein</fullName>
    </recommendedName>
</protein>